<accession>A0ACC2DNU1</accession>
<protein>
    <submittedName>
        <fullName evidence="1">Uncharacterized protein</fullName>
    </submittedName>
</protein>
<dbReference type="EMBL" id="CM055096">
    <property type="protein sequence ID" value="KAJ7555876.1"/>
    <property type="molecule type" value="Genomic_DNA"/>
</dbReference>
<sequence length="1199" mass="133711">MVLKVVASQCTADILSKGSVGSLNVSGLPCSYATPSIALNLRRPTICCPGLISSLVCFPSNSRESFSNDDLHDILTCGDSHSISGKYARQVLPVHFLASCSFFQPSSLAFLKSTSLLVIHEGHHSPQLSSLLMKICNDYVVHDCGPLKFFDRGIHRSPELALQPKQLSCKILYFRSSETGVESRLHFRYRSKLKRKTKTCKERLVKCQVSKQSRLGADSLGIFFHPQIQDGLHQSTNGDDIAEVETFCRIHRFAEELHFRVMAALHNLNTVKQPEIQSADGACILSGDNILLKDVKELEKEVVASLACIGATLQEGRSELFANWVSIRNLELSNEDNKVPRLARVRATMRNCCRLLQVGLESLLPPCEGNNRVIYQSLQRLVNSSFDTGFPRPKDTPSNAEIPNLAAVRWQSHVAGEDEAIAFWKGGQVTEEGLQWLIDNGFKMLVDLRTEQAENPLFELALKNAVCLGKIKHVMIPVAVETVPLMEQVEEFARLVADPENHPLFLQSRGGLGRTSSMVSRWREVIARKEFEVKPEDTAKKNNLLPIKKMHNNLSAFDEYKTDATENKLCFVRESSHHGCVDESTSHTHTLPSRTTSGNVIRPGQSSHLKGSGSKVTDSFKGLVDGNNSRNKDQDFIQNNKLALSNIGLEKDCESCNLNAHVLKRSSVKSPFEAQRPGKDVLSKKGLIGLLKTKTVAPKCFDNIRVMKPKNAHITAIVGEESSSKTHSGVNLAAINRATVNGLSEQFEHNGWLTEHLQAPLNGGQKFKDNDKGDEITKSSEKNNTCSQEHISLREDENSDQQKVIQVSGKNWNGSLTGGKPDLYYEEPASPKGDMCASKTGVVRLQSRKKAEMYLVRTDGISCTREKVEDSTLAFTHPSTQQQMLMWKTKPKKILLLKKLGDELMDEMEQVASFLYYDEQMEVMVEPEVHDQLARRPGFGFVETFYNQDTSKLHESVDLVVCLGGDGVILHASNLFRTAVPPVVSFNLGSLGFLTAHPFQDFKQDLKRIIHGNTQNEGVYLTLRMRLLCELLRNGHLIQGKIFETLNEVVVDRGSSPYLSKIECYERNRLITKVQADGVILATPTGSTAYSTSAGGSMVHPNVPCILFTPICPHSLSFRPVIFPDSAILELKIPDDARSNAWVSFDGKRRQQLSRGDSVRVRMSRHPLPTVNKSDQTDDWFRSLMRCLNWNARLEQKAL</sequence>
<evidence type="ECO:0000313" key="1">
    <source>
        <dbReference type="EMBL" id="KAJ7555876.1"/>
    </source>
</evidence>
<gene>
    <name evidence="1" type="ORF">O6H91_05G058500</name>
</gene>
<dbReference type="Proteomes" id="UP001162992">
    <property type="component" value="Chromosome 5"/>
</dbReference>
<name>A0ACC2DNU1_DIPCM</name>
<keyword evidence="2" id="KW-1185">Reference proteome</keyword>
<reference evidence="2" key="1">
    <citation type="journal article" date="2024" name="Proc. Natl. Acad. Sci. U.S.A.">
        <title>Extraordinary preservation of gene collinearity over three hundred million years revealed in homosporous lycophytes.</title>
        <authorList>
            <person name="Li C."/>
            <person name="Wickell D."/>
            <person name="Kuo L.Y."/>
            <person name="Chen X."/>
            <person name="Nie B."/>
            <person name="Liao X."/>
            <person name="Peng D."/>
            <person name="Ji J."/>
            <person name="Jenkins J."/>
            <person name="Williams M."/>
            <person name="Shu S."/>
            <person name="Plott C."/>
            <person name="Barry K."/>
            <person name="Rajasekar S."/>
            <person name="Grimwood J."/>
            <person name="Han X."/>
            <person name="Sun S."/>
            <person name="Hou Z."/>
            <person name="He W."/>
            <person name="Dai G."/>
            <person name="Sun C."/>
            <person name="Schmutz J."/>
            <person name="Leebens-Mack J.H."/>
            <person name="Li F.W."/>
            <person name="Wang L."/>
        </authorList>
    </citation>
    <scope>NUCLEOTIDE SEQUENCE [LARGE SCALE GENOMIC DNA]</scope>
    <source>
        <strain evidence="2">cv. PW_Plant_1</strain>
    </source>
</reference>
<comment type="caution">
    <text evidence="1">The sequence shown here is derived from an EMBL/GenBank/DDBJ whole genome shotgun (WGS) entry which is preliminary data.</text>
</comment>
<evidence type="ECO:0000313" key="2">
    <source>
        <dbReference type="Proteomes" id="UP001162992"/>
    </source>
</evidence>
<organism evidence="1 2">
    <name type="scientific">Diphasiastrum complanatum</name>
    <name type="common">Issler's clubmoss</name>
    <name type="synonym">Lycopodium complanatum</name>
    <dbReference type="NCBI Taxonomy" id="34168"/>
    <lineage>
        <taxon>Eukaryota</taxon>
        <taxon>Viridiplantae</taxon>
        <taxon>Streptophyta</taxon>
        <taxon>Embryophyta</taxon>
        <taxon>Tracheophyta</taxon>
        <taxon>Lycopodiopsida</taxon>
        <taxon>Lycopodiales</taxon>
        <taxon>Lycopodiaceae</taxon>
        <taxon>Lycopodioideae</taxon>
        <taxon>Diphasiastrum</taxon>
    </lineage>
</organism>
<proteinExistence type="predicted"/>